<dbReference type="PANTHER" id="PTHR31221:SF313">
    <property type="entry name" value="OS09G0481700 PROTEIN"/>
    <property type="match status" value="1"/>
</dbReference>
<feature type="compositionally biased region" description="Polar residues" evidence="7">
    <location>
        <begin position="565"/>
        <end position="575"/>
    </location>
</feature>
<dbReference type="InterPro" id="IPR036576">
    <property type="entry name" value="WRKY_dom_sf"/>
</dbReference>
<dbReference type="GO" id="GO:0009737">
    <property type="term" value="P:response to abscisic acid"/>
    <property type="evidence" value="ECO:0007669"/>
    <property type="project" value="UniProtKB-ARBA"/>
</dbReference>
<evidence type="ECO:0000256" key="7">
    <source>
        <dbReference type="SAM" id="MobiDB-lite"/>
    </source>
</evidence>
<dbReference type="FunFam" id="2.20.25.80:FF:000006">
    <property type="entry name" value="WRKY transcription factor"/>
    <property type="match status" value="1"/>
</dbReference>
<dbReference type="GO" id="GO:0003700">
    <property type="term" value="F:DNA-binding transcription factor activity"/>
    <property type="evidence" value="ECO:0007669"/>
    <property type="project" value="InterPro"/>
</dbReference>
<dbReference type="EMBL" id="JACEFO010000744">
    <property type="protein sequence ID" value="KAF8758080.1"/>
    <property type="molecule type" value="Genomic_DNA"/>
</dbReference>
<reference evidence="9" key="1">
    <citation type="submission" date="2020-07" db="EMBL/GenBank/DDBJ databases">
        <title>Genome sequence and genetic diversity analysis of an under-domesticated orphan crop, white fonio (Digitaria exilis).</title>
        <authorList>
            <person name="Bennetzen J.L."/>
            <person name="Chen S."/>
            <person name="Ma X."/>
            <person name="Wang X."/>
            <person name="Yssel A.E.J."/>
            <person name="Chaluvadi S.R."/>
            <person name="Johnson M."/>
            <person name="Gangashetty P."/>
            <person name="Hamidou F."/>
            <person name="Sanogo M.D."/>
            <person name="Zwaenepoel A."/>
            <person name="Wallace J."/>
            <person name="Van De Peer Y."/>
            <person name="Van Deynze A."/>
        </authorList>
    </citation>
    <scope>NUCLEOTIDE SEQUENCE</scope>
    <source>
        <tissue evidence="9">Leaves</tissue>
    </source>
</reference>
<feature type="compositionally biased region" description="Basic and acidic residues" evidence="7">
    <location>
        <begin position="264"/>
        <end position="273"/>
    </location>
</feature>
<dbReference type="InterPro" id="IPR003657">
    <property type="entry name" value="WRKY_dom"/>
</dbReference>
<evidence type="ECO:0000256" key="6">
    <source>
        <dbReference type="ARBA" id="ARBA00023242"/>
    </source>
</evidence>
<keyword evidence="5" id="KW-0804">Transcription</keyword>
<dbReference type="AlphaFoldDB" id="A0A835FHJ9"/>
<dbReference type="OrthoDB" id="1923003at2759"/>
<dbReference type="SUPFAM" id="SSF118290">
    <property type="entry name" value="WRKY DNA-binding domain"/>
    <property type="match status" value="2"/>
</dbReference>
<dbReference type="PANTHER" id="PTHR31221">
    <property type="entry name" value="WRKY TRANSCRIPTION FACTOR PROTEIN 1-RELATED"/>
    <property type="match status" value="1"/>
</dbReference>
<name>A0A835FHJ9_9POAL</name>
<comment type="subcellular location">
    <subcellularLocation>
        <location evidence="1">Nucleus</location>
    </subcellularLocation>
</comment>
<dbReference type="GO" id="GO:0005634">
    <property type="term" value="C:nucleus"/>
    <property type="evidence" value="ECO:0007669"/>
    <property type="project" value="UniProtKB-SubCell"/>
</dbReference>
<keyword evidence="6" id="KW-0539">Nucleus</keyword>
<evidence type="ECO:0000313" key="9">
    <source>
        <dbReference type="EMBL" id="KAF8758080.1"/>
    </source>
</evidence>
<feature type="domain" description="WRKY" evidence="8">
    <location>
        <begin position="489"/>
        <end position="554"/>
    </location>
</feature>
<protein>
    <recommendedName>
        <fullName evidence="8">WRKY domain-containing protein</fullName>
    </recommendedName>
</protein>
<dbReference type="SMART" id="SM00774">
    <property type="entry name" value="WRKY"/>
    <property type="match status" value="2"/>
</dbReference>
<gene>
    <name evidence="9" type="ORF">HU200_010743</name>
</gene>
<evidence type="ECO:0000256" key="4">
    <source>
        <dbReference type="ARBA" id="ARBA00023125"/>
    </source>
</evidence>
<keyword evidence="2" id="KW-0677">Repeat</keyword>
<feature type="region of interest" description="Disordered" evidence="7">
    <location>
        <begin position="548"/>
        <end position="576"/>
    </location>
</feature>
<keyword evidence="10" id="KW-1185">Reference proteome</keyword>
<evidence type="ECO:0000256" key="2">
    <source>
        <dbReference type="ARBA" id="ARBA00022737"/>
    </source>
</evidence>
<dbReference type="Pfam" id="PF03106">
    <property type="entry name" value="WRKY"/>
    <property type="match status" value="2"/>
</dbReference>
<dbReference type="GO" id="GO:0043565">
    <property type="term" value="F:sequence-specific DNA binding"/>
    <property type="evidence" value="ECO:0007669"/>
    <property type="project" value="InterPro"/>
</dbReference>
<accession>A0A835FHJ9</accession>
<feature type="region of interest" description="Disordered" evidence="7">
    <location>
        <begin position="422"/>
        <end position="451"/>
    </location>
</feature>
<organism evidence="9 10">
    <name type="scientific">Digitaria exilis</name>
    <dbReference type="NCBI Taxonomy" id="1010633"/>
    <lineage>
        <taxon>Eukaryota</taxon>
        <taxon>Viridiplantae</taxon>
        <taxon>Streptophyta</taxon>
        <taxon>Embryophyta</taxon>
        <taxon>Tracheophyta</taxon>
        <taxon>Spermatophyta</taxon>
        <taxon>Magnoliopsida</taxon>
        <taxon>Liliopsida</taxon>
        <taxon>Poales</taxon>
        <taxon>Poaceae</taxon>
        <taxon>PACMAD clade</taxon>
        <taxon>Panicoideae</taxon>
        <taxon>Panicodae</taxon>
        <taxon>Paniceae</taxon>
        <taxon>Anthephorinae</taxon>
        <taxon>Digitaria</taxon>
    </lineage>
</organism>
<evidence type="ECO:0000313" key="10">
    <source>
        <dbReference type="Proteomes" id="UP000636709"/>
    </source>
</evidence>
<evidence type="ECO:0000256" key="1">
    <source>
        <dbReference type="ARBA" id="ARBA00004123"/>
    </source>
</evidence>
<evidence type="ECO:0000259" key="8">
    <source>
        <dbReference type="PROSITE" id="PS50811"/>
    </source>
</evidence>
<comment type="caution">
    <text evidence="9">The sequence shown here is derived from an EMBL/GenBank/DDBJ whole genome shotgun (WGS) entry which is preliminary data.</text>
</comment>
<feature type="region of interest" description="Disordered" evidence="7">
    <location>
        <begin position="228"/>
        <end position="280"/>
    </location>
</feature>
<dbReference type="FunFam" id="2.20.25.80:FF:000001">
    <property type="entry name" value="WRKY transcription factor 33"/>
    <property type="match status" value="1"/>
</dbReference>
<evidence type="ECO:0000256" key="5">
    <source>
        <dbReference type="ARBA" id="ARBA00023163"/>
    </source>
</evidence>
<sequence length="686" mass="74852">MAGTDNRRVLMKDWMLPSSSPRTLMSSFLDEEFSSGQFSSVFSDNGSNRPHDGIEKSKTFVGSSIEETVQDTKAPLQLESSIFNADKRSTSPRGLAERMAARAGFGVLKIDTSRVSSSVPIRSPVTIPPGVSPRELLESLVFLPNAIVQPSPTTGKLPFLMPNNFKSMMSSVPEKAEEHSHDDLAFSFQPMLSSKLPSFSTAGKILSDLQKNQSLTNHCQQELSLQANTAETKDEAEENLVKPSTCDSMLDNDHPSPTDEQEESKENHNREDSSVALITPTKDGYNWRKYGQKLVKNSEYPRSYYRCTHPNCPVKKKVERSQEGHITEIVYEGSHNHPSPPPNRQPSAPLSYVNELQADGSENCGSKPGHNTETLRGMASNDKFQDVHSGVLERKLSGSLTTTEIADTCVMESQEAVGVSSTLSSNEKDDGATHHTIHSTYHGDEDDTESKRRNMEVSVATNSTNNAIDMAGMASRAVREPRIVVQTTSEVDILDDGYHWRKYGQKVVKGNPNPRSYYKCTYAGCSVRKHVERASNDLKSVITTYEGKHNHGVPAARNGSGHPDSGSSVAPQASNLKHRPELAQPSIPQMSAAAAYSSRCLPPQLTTASFGMLPPGIAIPVPSLRTFTPAPLPGHPPTMQGCTGLAVSRGEVKVNPEEQPRLQVANGAAMAAYHQFMGRLPQGPQM</sequence>
<feature type="domain" description="WRKY" evidence="8">
    <location>
        <begin position="276"/>
        <end position="340"/>
    </location>
</feature>
<dbReference type="InterPro" id="IPR044810">
    <property type="entry name" value="WRKY_plant"/>
</dbReference>
<dbReference type="Gene3D" id="2.20.25.80">
    <property type="entry name" value="WRKY domain"/>
    <property type="match status" value="2"/>
</dbReference>
<keyword evidence="3" id="KW-0805">Transcription regulation</keyword>
<keyword evidence="4" id="KW-0238">DNA-binding</keyword>
<proteinExistence type="predicted"/>
<evidence type="ECO:0000256" key="3">
    <source>
        <dbReference type="ARBA" id="ARBA00023015"/>
    </source>
</evidence>
<dbReference type="PROSITE" id="PS50811">
    <property type="entry name" value="WRKY"/>
    <property type="match status" value="2"/>
</dbReference>
<dbReference type="Proteomes" id="UP000636709">
    <property type="component" value="Unassembled WGS sequence"/>
</dbReference>